<sequence length="396" mass="43514">MKRWVIMALTAVLICVNVSAVSAATQPQPIRVLLNGKAVVFQAPPILIDGKTFVEFRTLFTVLGYTVDYVATTKTVKAKSAERNIEMKLGAVSALVDGNKVPVNGDMKVINGRTMVGVRFIATLSDKNVVWNGAKRTVEITDKGPTAQQKAEVFGLFTKLAAAETAQDADAFLELYNASVREIIEPSIREQFAKFQTNTVYAAMDLESYSSAEAVVVTTEQTRKVKGDGFFADYESDIRYTLRKNASGQWAIDDSELLWYGVLDEESLWKQAVEAPEEDKAAIEGALNSQIKAVNEENVDDYLAVYVPNAPGLAEDIEDLKNVFQNADLKATIDKMAIVEYGNGRAKILASIKVESVAGAQIPPYRSVTEMSLVQQDGKWLFADAESEYDYVSEDL</sequence>
<name>A0ABW0LWR4_9BACL</name>
<keyword evidence="1" id="KW-0732">Signal</keyword>
<keyword evidence="4" id="KW-1185">Reference proteome</keyword>
<dbReference type="Pfam" id="PF07833">
    <property type="entry name" value="Cu_amine_oxidN1"/>
    <property type="match status" value="1"/>
</dbReference>
<feature type="domain" description="Copper amine oxidase-like N-terminal" evidence="2">
    <location>
        <begin position="34"/>
        <end position="140"/>
    </location>
</feature>
<dbReference type="InterPro" id="IPR036582">
    <property type="entry name" value="Mao_N_sf"/>
</dbReference>
<proteinExistence type="predicted"/>
<dbReference type="Proteomes" id="UP001596105">
    <property type="component" value="Unassembled WGS sequence"/>
</dbReference>
<gene>
    <name evidence="3" type="ORF">ACFPPD_15865</name>
</gene>
<evidence type="ECO:0000313" key="3">
    <source>
        <dbReference type="EMBL" id="MFC5470184.1"/>
    </source>
</evidence>
<dbReference type="RefSeq" id="WP_209748322.1">
    <property type="nucleotide sequence ID" value="NZ_JBHSMH010000054.1"/>
</dbReference>
<feature type="signal peptide" evidence="1">
    <location>
        <begin position="1"/>
        <end position="23"/>
    </location>
</feature>
<comment type="caution">
    <text evidence="3">The sequence shown here is derived from an EMBL/GenBank/DDBJ whole genome shotgun (WGS) entry which is preliminary data.</text>
</comment>
<accession>A0ABW0LWR4</accession>
<dbReference type="SUPFAM" id="SSF55383">
    <property type="entry name" value="Copper amine oxidase, domain N"/>
    <property type="match status" value="1"/>
</dbReference>
<organism evidence="3 4">
    <name type="scientific">Cohnella suwonensis</name>
    <dbReference type="NCBI Taxonomy" id="696072"/>
    <lineage>
        <taxon>Bacteria</taxon>
        <taxon>Bacillati</taxon>
        <taxon>Bacillota</taxon>
        <taxon>Bacilli</taxon>
        <taxon>Bacillales</taxon>
        <taxon>Paenibacillaceae</taxon>
        <taxon>Cohnella</taxon>
    </lineage>
</organism>
<feature type="chain" id="PRO_5045731796" evidence="1">
    <location>
        <begin position="24"/>
        <end position="396"/>
    </location>
</feature>
<dbReference type="EMBL" id="JBHSMH010000054">
    <property type="protein sequence ID" value="MFC5470184.1"/>
    <property type="molecule type" value="Genomic_DNA"/>
</dbReference>
<protein>
    <submittedName>
        <fullName evidence="3">Copper amine oxidase N-terminal domain-containing protein</fullName>
    </submittedName>
</protein>
<dbReference type="SUPFAM" id="SSF54427">
    <property type="entry name" value="NTF2-like"/>
    <property type="match status" value="1"/>
</dbReference>
<evidence type="ECO:0000259" key="2">
    <source>
        <dbReference type="Pfam" id="PF07833"/>
    </source>
</evidence>
<evidence type="ECO:0000256" key="1">
    <source>
        <dbReference type="SAM" id="SignalP"/>
    </source>
</evidence>
<dbReference type="InterPro" id="IPR012854">
    <property type="entry name" value="Cu_amine_oxidase-like_N"/>
</dbReference>
<reference evidence="4" key="1">
    <citation type="journal article" date="2019" name="Int. J. Syst. Evol. Microbiol.">
        <title>The Global Catalogue of Microorganisms (GCM) 10K type strain sequencing project: providing services to taxonomists for standard genome sequencing and annotation.</title>
        <authorList>
            <consortium name="The Broad Institute Genomics Platform"/>
            <consortium name="The Broad Institute Genome Sequencing Center for Infectious Disease"/>
            <person name="Wu L."/>
            <person name="Ma J."/>
        </authorList>
    </citation>
    <scope>NUCLEOTIDE SEQUENCE [LARGE SCALE GENOMIC DNA]</scope>
    <source>
        <strain evidence="4">CCUG 57113</strain>
    </source>
</reference>
<evidence type="ECO:0000313" key="4">
    <source>
        <dbReference type="Proteomes" id="UP001596105"/>
    </source>
</evidence>
<dbReference type="InterPro" id="IPR032710">
    <property type="entry name" value="NTF2-like_dom_sf"/>
</dbReference>
<dbReference type="Gene3D" id="3.30.457.10">
    <property type="entry name" value="Copper amine oxidase-like, N-terminal domain"/>
    <property type="match status" value="1"/>
</dbReference>